<protein>
    <submittedName>
        <fullName evidence="3">Helix-turn-helix protein</fullName>
    </submittedName>
</protein>
<accession>A0A543AWN0</accession>
<dbReference type="Gene3D" id="1.10.10.10">
    <property type="entry name" value="Winged helix-like DNA-binding domain superfamily/Winged helix DNA-binding domain"/>
    <property type="match status" value="1"/>
</dbReference>
<proteinExistence type="predicted"/>
<evidence type="ECO:0000256" key="1">
    <source>
        <dbReference type="SAM" id="MobiDB-lite"/>
    </source>
</evidence>
<feature type="region of interest" description="Disordered" evidence="1">
    <location>
        <begin position="153"/>
        <end position="184"/>
    </location>
</feature>
<dbReference type="Pfam" id="PF12840">
    <property type="entry name" value="HTH_20"/>
    <property type="match status" value="1"/>
</dbReference>
<dbReference type="Proteomes" id="UP000317043">
    <property type="component" value="Unassembled WGS sequence"/>
</dbReference>
<dbReference type="OrthoDB" id="7945987at2"/>
<dbReference type="InterPro" id="IPR011991">
    <property type="entry name" value="ArsR-like_HTH"/>
</dbReference>
<dbReference type="SMART" id="SM00418">
    <property type="entry name" value="HTH_ARSR"/>
    <property type="match status" value="1"/>
</dbReference>
<evidence type="ECO:0000313" key="4">
    <source>
        <dbReference type="Proteomes" id="UP000317043"/>
    </source>
</evidence>
<dbReference type="AlphaFoldDB" id="A0A543AWN0"/>
<sequence>MPHDSGDRPFATEEEAKALASAVRIRILRLCLDTALTNKQIAQRMEMNPATVLHHVRKLVATDFLAAEPARTGARGAKEIPYRATGRSWRIRLEPQFHSTLSKVMVAAFIAEFPEEPEPSTFMRRLGVRLTDAEYTELCDRLSNVLAEYVNRTSSSEPDAKPYSIFTTVHSDNGRERSLPGDTE</sequence>
<dbReference type="GO" id="GO:0003700">
    <property type="term" value="F:DNA-binding transcription factor activity"/>
    <property type="evidence" value="ECO:0007669"/>
    <property type="project" value="InterPro"/>
</dbReference>
<dbReference type="SUPFAM" id="SSF46785">
    <property type="entry name" value="Winged helix' DNA-binding domain"/>
    <property type="match status" value="1"/>
</dbReference>
<comment type="caution">
    <text evidence="3">The sequence shown here is derived from an EMBL/GenBank/DDBJ whole genome shotgun (WGS) entry which is preliminary data.</text>
</comment>
<dbReference type="CDD" id="cd00090">
    <property type="entry name" value="HTH_ARSR"/>
    <property type="match status" value="1"/>
</dbReference>
<reference evidence="3 4" key="1">
    <citation type="submission" date="2019-06" db="EMBL/GenBank/DDBJ databases">
        <title>Sequencing the genomes of 1000 actinobacteria strains.</title>
        <authorList>
            <person name="Klenk H.-P."/>
        </authorList>
    </citation>
    <scope>NUCLEOTIDE SEQUENCE [LARGE SCALE GENOMIC DNA]</scope>
    <source>
        <strain evidence="3 4">DSM 45928</strain>
    </source>
</reference>
<dbReference type="InterPro" id="IPR036388">
    <property type="entry name" value="WH-like_DNA-bd_sf"/>
</dbReference>
<evidence type="ECO:0000313" key="3">
    <source>
        <dbReference type="EMBL" id="TQL76960.1"/>
    </source>
</evidence>
<feature type="domain" description="HTH arsR-type" evidence="2">
    <location>
        <begin position="14"/>
        <end position="106"/>
    </location>
</feature>
<gene>
    <name evidence="3" type="ORF">FB566_2504</name>
</gene>
<dbReference type="RefSeq" id="WP_142039158.1">
    <property type="nucleotide sequence ID" value="NZ_JBHTGS010000001.1"/>
</dbReference>
<keyword evidence="4" id="KW-1185">Reference proteome</keyword>
<dbReference type="EMBL" id="VFOW01000001">
    <property type="protein sequence ID" value="TQL76960.1"/>
    <property type="molecule type" value="Genomic_DNA"/>
</dbReference>
<dbReference type="InterPro" id="IPR036390">
    <property type="entry name" value="WH_DNA-bd_sf"/>
</dbReference>
<dbReference type="InParanoid" id="A0A543AWN0"/>
<dbReference type="InterPro" id="IPR001845">
    <property type="entry name" value="HTH_ArsR_DNA-bd_dom"/>
</dbReference>
<feature type="compositionally biased region" description="Basic and acidic residues" evidence="1">
    <location>
        <begin position="172"/>
        <end position="184"/>
    </location>
</feature>
<evidence type="ECO:0000259" key="2">
    <source>
        <dbReference type="SMART" id="SM00418"/>
    </source>
</evidence>
<name>A0A543AWN0_9ACTN</name>
<organism evidence="3 4">
    <name type="scientific">Stackebrandtia endophytica</name>
    <dbReference type="NCBI Taxonomy" id="1496996"/>
    <lineage>
        <taxon>Bacteria</taxon>
        <taxon>Bacillati</taxon>
        <taxon>Actinomycetota</taxon>
        <taxon>Actinomycetes</taxon>
        <taxon>Glycomycetales</taxon>
        <taxon>Glycomycetaceae</taxon>
        <taxon>Stackebrandtia</taxon>
    </lineage>
</organism>